<dbReference type="EMBL" id="CM008967">
    <property type="protein sequence ID" value="PNW81596.1"/>
    <property type="molecule type" value="Genomic_DNA"/>
</dbReference>
<proteinExistence type="predicted"/>
<dbReference type="Gramene" id="PNW81596">
    <property type="protein sequence ID" value="PNW81596"/>
    <property type="gene ID" value="CHLRE_06g253102v5"/>
</dbReference>
<dbReference type="GeneID" id="66053536"/>
<dbReference type="RefSeq" id="XP_042923334.1">
    <property type="nucleotide sequence ID" value="XM_043062628.1"/>
</dbReference>
<name>A0A2K3DM29_CHLRE</name>
<dbReference type="Proteomes" id="UP000006906">
    <property type="component" value="Chromosome 6"/>
</dbReference>
<feature type="compositionally biased region" description="Low complexity" evidence="1">
    <location>
        <begin position="48"/>
        <end position="60"/>
    </location>
</feature>
<evidence type="ECO:0000256" key="1">
    <source>
        <dbReference type="SAM" id="MobiDB-lite"/>
    </source>
</evidence>
<sequence>MNPSPSSHLSPTRAFLHASICGPRRKHPKAREPIDCQTPERFLVSRLPHQSPQPRQGRPQRMNRFRWRRGAAVGLLDEGQVTHAERVVRRRKLKLGCLLHRKGQQGHVSRAMPPPQALRKQQPYLGGRSHEIHWSLELATASCIRIH</sequence>
<evidence type="ECO:0000313" key="3">
    <source>
        <dbReference type="Proteomes" id="UP000006906"/>
    </source>
</evidence>
<keyword evidence="3" id="KW-1185">Reference proteome</keyword>
<gene>
    <name evidence="2" type="ORF">CHLRE_06g253102v5</name>
</gene>
<reference evidence="2 3" key="1">
    <citation type="journal article" date="2007" name="Science">
        <title>The Chlamydomonas genome reveals the evolution of key animal and plant functions.</title>
        <authorList>
            <person name="Merchant S.S."/>
            <person name="Prochnik S.E."/>
            <person name="Vallon O."/>
            <person name="Harris E.H."/>
            <person name="Karpowicz S.J."/>
            <person name="Witman G.B."/>
            <person name="Terry A."/>
            <person name="Salamov A."/>
            <person name="Fritz-Laylin L.K."/>
            <person name="Marechal-Drouard L."/>
            <person name="Marshall W.F."/>
            <person name="Qu L.H."/>
            <person name="Nelson D.R."/>
            <person name="Sanderfoot A.A."/>
            <person name="Spalding M.H."/>
            <person name="Kapitonov V.V."/>
            <person name="Ren Q."/>
            <person name="Ferris P."/>
            <person name="Lindquist E."/>
            <person name="Shapiro H."/>
            <person name="Lucas S.M."/>
            <person name="Grimwood J."/>
            <person name="Schmutz J."/>
            <person name="Cardol P."/>
            <person name="Cerutti H."/>
            <person name="Chanfreau G."/>
            <person name="Chen C.L."/>
            <person name="Cognat V."/>
            <person name="Croft M.T."/>
            <person name="Dent R."/>
            <person name="Dutcher S."/>
            <person name="Fernandez E."/>
            <person name="Fukuzawa H."/>
            <person name="Gonzalez-Ballester D."/>
            <person name="Gonzalez-Halphen D."/>
            <person name="Hallmann A."/>
            <person name="Hanikenne M."/>
            <person name="Hippler M."/>
            <person name="Inwood W."/>
            <person name="Jabbari K."/>
            <person name="Kalanon M."/>
            <person name="Kuras R."/>
            <person name="Lefebvre P.A."/>
            <person name="Lemaire S.D."/>
            <person name="Lobanov A.V."/>
            <person name="Lohr M."/>
            <person name="Manuell A."/>
            <person name="Meier I."/>
            <person name="Mets L."/>
            <person name="Mittag M."/>
            <person name="Mittelmeier T."/>
            <person name="Moroney J.V."/>
            <person name="Moseley J."/>
            <person name="Napoli C."/>
            <person name="Nedelcu A.M."/>
            <person name="Niyogi K."/>
            <person name="Novoselov S.V."/>
            <person name="Paulsen I.T."/>
            <person name="Pazour G."/>
            <person name="Purton S."/>
            <person name="Ral J.P."/>
            <person name="Riano-Pachon D.M."/>
            <person name="Riekhof W."/>
            <person name="Rymarquis L."/>
            <person name="Schroda M."/>
            <person name="Stern D."/>
            <person name="Umen J."/>
            <person name="Willows R."/>
            <person name="Wilson N."/>
            <person name="Zimmer S.L."/>
            <person name="Allmer J."/>
            <person name="Balk J."/>
            <person name="Bisova K."/>
            <person name="Chen C.J."/>
            <person name="Elias M."/>
            <person name="Gendler K."/>
            <person name="Hauser C."/>
            <person name="Lamb M.R."/>
            <person name="Ledford H."/>
            <person name="Long J.C."/>
            <person name="Minagawa J."/>
            <person name="Page M.D."/>
            <person name="Pan J."/>
            <person name="Pootakham W."/>
            <person name="Roje S."/>
            <person name="Rose A."/>
            <person name="Stahlberg E."/>
            <person name="Terauchi A.M."/>
            <person name="Yang P."/>
            <person name="Ball S."/>
            <person name="Bowler C."/>
            <person name="Dieckmann C.L."/>
            <person name="Gladyshev V.N."/>
            <person name="Green P."/>
            <person name="Jorgensen R."/>
            <person name="Mayfield S."/>
            <person name="Mueller-Roeber B."/>
            <person name="Rajamani S."/>
            <person name="Sayre R.T."/>
            <person name="Brokstein P."/>
            <person name="Dubchak I."/>
            <person name="Goodstein D."/>
            <person name="Hornick L."/>
            <person name="Huang Y.W."/>
            <person name="Jhaveri J."/>
            <person name="Luo Y."/>
            <person name="Martinez D."/>
            <person name="Ngau W.C."/>
            <person name="Otillar B."/>
            <person name="Poliakov A."/>
            <person name="Porter A."/>
            <person name="Szajkowski L."/>
            <person name="Werner G."/>
            <person name="Zhou K."/>
            <person name="Grigoriev I.V."/>
            <person name="Rokhsar D.S."/>
            <person name="Grossman A.R."/>
        </authorList>
    </citation>
    <scope>NUCLEOTIDE SEQUENCE [LARGE SCALE GENOMIC DNA]</scope>
    <source>
        <strain evidence="3">CC-503</strain>
    </source>
</reference>
<dbReference type="KEGG" id="cre:CHLRE_06g253102v5"/>
<protein>
    <submittedName>
        <fullName evidence="2">Uncharacterized protein</fullName>
    </submittedName>
</protein>
<feature type="region of interest" description="Disordered" evidence="1">
    <location>
        <begin position="23"/>
        <end position="63"/>
    </location>
</feature>
<evidence type="ECO:0000313" key="2">
    <source>
        <dbReference type="EMBL" id="PNW81596.1"/>
    </source>
</evidence>
<organism evidence="2 3">
    <name type="scientific">Chlamydomonas reinhardtii</name>
    <name type="common">Chlamydomonas smithii</name>
    <dbReference type="NCBI Taxonomy" id="3055"/>
    <lineage>
        <taxon>Eukaryota</taxon>
        <taxon>Viridiplantae</taxon>
        <taxon>Chlorophyta</taxon>
        <taxon>core chlorophytes</taxon>
        <taxon>Chlorophyceae</taxon>
        <taxon>CS clade</taxon>
        <taxon>Chlamydomonadales</taxon>
        <taxon>Chlamydomonadaceae</taxon>
        <taxon>Chlamydomonas</taxon>
    </lineage>
</organism>
<accession>A0A2K3DM29</accession>
<dbReference type="InParanoid" id="A0A2K3DM29"/>
<dbReference type="AlphaFoldDB" id="A0A2K3DM29"/>